<dbReference type="EMBL" id="CM004400">
    <property type="protein sequence ID" value="OAY30727.1"/>
    <property type="molecule type" value="Genomic_DNA"/>
</dbReference>
<feature type="compositionally biased region" description="Basic and acidic residues" evidence="8">
    <location>
        <begin position="148"/>
        <end position="161"/>
    </location>
</feature>
<dbReference type="SMART" id="SM00297">
    <property type="entry name" value="BROMO"/>
    <property type="match status" value="1"/>
</dbReference>
<dbReference type="InterPro" id="IPR038336">
    <property type="entry name" value="NET_sf"/>
</dbReference>
<keyword evidence="6" id="KW-0539">Nucleus</keyword>
<keyword evidence="5" id="KW-0804">Transcription</keyword>
<organism evidence="11">
    <name type="scientific">Manihot esculenta</name>
    <name type="common">Cassava</name>
    <name type="synonym">Jatropha manihot</name>
    <dbReference type="NCBI Taxonomy" id="3983"/>
    <lineage>
        <taxon>Eukaryota</taxon>
        <taxon>Viridiplantae</taxon>
        <taxon>Streptophyta</taxon>
        <taxon>Embryophyta</taxon>
        <taxon>Tracheophyta</taxon>
        <taxon>Spermatophyta</taxon>
        <taxon>Magnoliopsida</taxon>
        <taxon>eudicotyledons</taxon>
        <taxon>Gunneridae</taxon>
        <taxon>Pentapetalae</taxon>
        <taxon>rosids</taxon>
        <taxon>fabids</taxon>
        <taxon>Malpighiales</taxon>
        <taxon>Euphorbiaceae</taxon>
        <taxon>Crotonoideae</taxon>
        <taxon>Manihoteae</taxon>
        <taxon>Manihot</taxon>
    </lineage>
</organism>
<feature type="region of interest" description="Disordered" evidence="8">
    <location>
        <begin position="583"/>
        <end position="606"/>
    </location>
</feature>
<dbReference type="PROSITE" id="PS51525">
    <property type="entry name" value="NET"/>
    <property type="match status" value="1"/>
</dbReference>
<dbReference type="Pfam" id="PF17035">
    <property type="entry name" value="BET"/>
    <property type="match status" value="1"/>
</dbReference>
<feature type="region of interest" description="Disordered" evidence="8">
    <location>
        <begin position="689"/>
        <end position="717"/>
    </location>
</feature>
<evidence type="ECO:0000256" key="3">
    <source>
        <dbReference type="ARBA" id="ARBA00023054"/>
    </source>
</evidence>
<evidence type="ECO:0000256" key="5">
    <source>
        <dbReference type="ARBA" id="ARBA00023163"/>
    </source>
</evidence>
<dbReference type="InterPro" id="IPR037377">
    <property type="entry name" value="GTE_bromo"/>
</dbReference>
<keyword evidence="4 7" id="KW-0103">Bromodomain</keyword>
<evidence type="ECO:0000259" key="10">
    <source>
        <dbReference type="PROSITE" id="PS51525"/>
    </source>
</evidence>
<dbReference type="CDD" id="cd05506">
    <property type="entry name" value="Bromo_plant1"/>
    <property type="match status" value="1"/>
</dbReference>
<dbReference type="Gene3D" id="1.20.920.10">
    <property type="entry name" value="Bromodomain-like"/>
    <property type="match status" value="1"/>
</dbReference>
<dbReference type="InterPro" id="IPR027353">
    <property type="entry name" value="NET_dom"/>
</dbReference>
<keyword evidence="2" id="KW-0805">Transcription regulation</keyword>
<feature type="region of interest" description="Disordered" evidence="8">
    <location>
        <begin position="449"/>
        <end position="518"/>
    </location>
</feature>
<dbReference type="Gene3D" id="1.20.1270.220">
    <property type="match status" value="1"/>
</dbReference>
<dbReference type="PROSITE" id="PS50014">
    <property type="entry name" value="BROMODOMAIN_2"/>
    <property type="match status" value="1"/>
</dbReference>
<gene>
    <name evidence="11" type="ORF">MANES_14G054300</name>
</gene>
<accession>A0A2C9UK22</accession>
<dbReference type="Pfam" id="PF00439">
    <property type="entry name" value="Bromodomain"/>
    <property type="match status" value="1"/>
</dbReference>
<evidence type="ECO:0000313" key="11">
    <source>
        <dbReference type="EMBL" id="OAY30727.1"/>
    </source>
</evidence>
<dbReference type="PANTHER" id="PTHR46136">
    <property type="entry name" value="TRANSCRIPTION FACTOR GTE8"/>
    <property type="match status" value="1"/>
</dbReference>
<dbReference type="PANTHER" id="PTHR46136:SF33">
    <property type="entry name" value="TRANSCRIPTION FACTOR GTE10"/>
    <property type="match status" value="1"/>
</dbReference>
<feature type="domain" description="NET" evidence="10">
    <location>
        <begin position="348"/>
        <end position="430"/>
    </location>
</feature>
<dbReference type="AlphaFoldDB" id="A0A2C9UK22"/>
<evidence type="ECO:0000256" key="4">
    <source>
        <dbReference type="ARBA" id="ARBA00023117"/>
    </source>
</evidence>
<dbReference type="GO" id="GO:0005634">
    <property type="term" value="C:nucleus"/>
    <property type="evidence" value="ECO:0007669"/>
    <property type="project" value="UniProtKB-SubCell"/>
</dbReference>
<evidence type="ECO:0000256" key="2">
    <source>
        <dbReference type="ARBA" id="ARBA00023015"/>
    </source>
</evidence>
<reference evidence="11" key="1">
    <citation type="submission" date="2016-02" db="EMBL/GenBank/DDBJ databases">
        <title>WGS assembly of Manihot esculenta.</title>
        <authorList>
            <person name="Bredeson J.V."/>
            <person name="Prochnik S.E."/>
            <person name="Lyons J.B."/>
            <person name="Schmutz J."/>
            <person name="Grimwood J."/>
            <person name="Vrebalov J."/>
            <person name="Bart R.S."/>
            <person name="Amuge T."/>
            <person name="Ferguson M.E."/>
            <person name="Green R."/>
            <person name="Putnam N."/>
            <person name="Stites J."/>
            <person name="Rounsley S."/>
            <person name="Rokhsar D.S."/>
        </authorList>
    </citation>
    <scope>NUCLEOTIDE SEQUENCE [LARGE SCALE GENOMIC DNA]</scope>
    <source>
        <tissue evidence="11">Leaf</tissue>
    </source>
</reference>
<feature type="compositionally biased region" description="Basic and acidic residues" evidence="8">
    <location>
        <begin position="489"/>
        <end position="500"/>
    </location>
</feature>
<dbReference type="PRINTS" id="PR00503">
    <property type="entry name" value="BROMODOMAIN"/>
</dbReference>
<evidence type="ECO:0000259" key="9">
    <source>
        <dbReference type="PROSITE" id="PS50014"/>
    </source>
</evidence>
<feature type="domain" description="Bromo" evidence="9">
    <location>
        <begin position="217"/>
        <end position="289"/>
    </location>
</feature>
<dbReference type="InterPro" id="IPR036427">
    <property type="entry name" value="Bromodomain-like_sf"/>
</dbReference>
<dbReference type="InterPro" id="IPR052442">
    <property type="entry name" value="Env_Response_Regulator"/>
</dbReference>
<dbReference type="SUPFAM" id="SSF47370">
    <property type="entry name" value="Bromodomain"/>
    <property type="match status" value="1"/>
</dbReference>
<evidence type="ECO:0000256" key="6">
    <source>
        <dbReference type="ARBA" id="ARBA00023242"/>
    </source>
</evidence>
<keyword evidence="3" id="KW-0175">Coiled coil</keyword>
<proteinExistence type="predicted"/>
<dbReference type="InterPro" id="IPR001487">
    <property type="entry name" value="Bromodomain"/>
</dbReference>
<name>A0A2C9UK22_MANES</name>
<comment type="subcellular location">
    <subcellularLocation>
        <location evidence="1">Nucleus</location>
    </subcellularLocation>
</comment>
<protein>
    <recommendedName>
        <fullName evidence="12">Bromo domain-containing protein</fullName>
    </recommendedName>
</protein>
<evidence type="ECO:0000256" key="1">
    <source>
        <dbReference type="ARBA" id="ARBA00004123"/>
    </source>
</evidence>
<evidence type="ECO:0008006" key="12">
    <source>
        <dbReference type="Google" id="ProtNLM"/>
    </source>
</evidence>
<feature type="region of interest" description="Disordered" evidence="8">
    <location>
        <begin position="145"/>
        <end position="198"/>
    </location>
</feature>
<evidence type="ECO:0000256" key="8">
    <source>
        <dbReference type="SAM" id="MobiDB-lite"/>
    </source>
</evidence>
<sequence>MAPAVPIKFGQTETRKFWLSQPMGKSRMYSKGHSSGFIPDYRHAVETVGESEGLGSSGRVDTEMIASEDSYAPKRKCMSLNLDDYDSFGVPIQVLSLSKMPRLERKDLEFRLKRELEQVRILQRKVASLSSSAVVLSPCSDIRSCSDGQKRPPLEGLRKSLEVSAPQSKKRAPPGRYGAPIRKGSHKRPEPVKPAATASTSNGMLMKQCETLLNRLLAHQFGWVFSEPVDVVKLNIPDYFTVIKNPMDLGTVKSKIASGAYSSPLGFAADVRLTFSNATKYNPPGNDVHFMAEALSKYFEVRWKVIEKKLPVTINVGSEPQRAGVPKEMEMNIGIIPAKKKKSALNDKFKSEPVRQIMSNEDKHKLSTELEALLGELPETLIDFLKEQSHTADQSDEDEIEIDIDALSDDTLFKLRKLLDDYLLEKRKNQTKAEQCEIELLNEYGFSNSSLQNCKDSDSGSSTDSESDATKASVPGALTKKLVGSGENLDQKRRMDDPEVRNQSANGLAKTDHSLQSKPMSMKIDGQQEGESAPPERQVSPDKLYRAALLRNRFADTILKAREKTLKKGEKWDPEKLRVEREELEQRQKEEKARMQAEAKAAEEVRRKAEAEAAAEAKRKRELEREAARQALQQMEKTVEINESSRFLEDLEMLRTVHDEELPSFLEQTSPDFMLQGSSNPLEQLGLYMKKDEEEEEVEPPQSVSELEKDVEEGEID</sequence>
<evidence type="ECO:0000256" key="7">
    <source>
        <dbReference type="PROSITE-ProRule" id="PRU00035"/>
    </source>
</evidence>